<reference evidence="1" key="1">
    <citation type="journal article" date="2007" name="Microbiology">
        <title>Comparative analysis of the Corynebacterium glutamicum group and complete genome sequence of strain R.</title>
        <authorList>
            <person name="Yukawa H."/>
            <person name="Omumasaba C.A."/>
            <person name="Nonaka H."/>
            <person name="Kos P."/>
            <person name="Okai N."/>
            <person name="Suzuki N."/>
            <person name="Suda M."/>
            <person name="Tsuge Y."/>
            <person name="Watanabe J."/>
            <person name="Ikeda Y."/>
            <person name="Vertes A.A."/>
            <person name="Inui M."/>
        </authorList>
    </citation>
    <scope>NUCLEOTIDE SEQUENCE</scope>
    <source>
        <strain evidence="1">R</strain>
    </source>
</reference>
<evidence type="ECO:0000313" key="1">
    <source>
        <dbReference type="EMBL" id="BAF54365.1"/>
    </source>
</evidence>
<dbReference type="Proteomes" id="UP000006698">
    <property type="component" value="Chromosome"/>
</dbReference>
<sequence length="52" mass="5842">MVLNPFSIQEATLKTAESNILRFLSSTFKCDLLSGGNFPRRIVCFSFSFSGY</sequence>
<name>A0AB72VAQ4_CORGB</name>
<dbReference type="KEGG" id="cgt:cgR_5022"/>
<proteinExistence type="predicted"/>
<organism evidence="1">
    <name type="scientific">Corynebacterium glutamicum (strain R)</name>
    <dbReference type="NCBI Taxonomy" id="340322"/>
    <lineage>
        <taxon>Bacteria</taxon>
        <taxon>Bacillati</taxon>
        <taxon>Actinomycetota</taxon>
        <taxon>Actinomycetes</taxon>
        <taxon>Mycobacteriales</taxon>
        <taxon>Corynebacteriaceae</taxon>
        <taxon>Corynebacterium</taxon>
    </lineage>
</organism>
<protein>
    <submittedName>
        <fullName evidence="1">Uncharacterized protein</fullName>
    </submittedName>
</protein>
<gene>
    <name evidence="1" type="ordered locus">cgR_5022</name>
</gene>
<dbReference type="EMBL" id="AP009044">
    <property type="protein sequence ID" value="BAF54365.1"/>
    <property type="molecule type" value="Genomic_DNA"/>
</dbReference>
<dbReference type="AlphaFoldDB" id="A0AB72VAQ4"/>
<accession>A0AB72VAQ4</accession>